<gene>
    <name evidence="2" type="ORF">Loak_1187</name>
</gene>
<dbReference type="PATRIC" id="fig|29423.5.peg.1240"/>
<dbReference type="Gene3D" id="3.30.70.120">
    <property type="match status" value="1"/>
</dbReference>
<dbReference type="PANTHER" id="PTHR35983">
    <property type="entry name" value="UPF0166 PROTEIN TM_0021"/>
    <property type="match status" value="1"/>
</dbReference>
<evidence type="ECO:0000256" key="1">
    <source>
        <dbReference type="ARBA" id="ARBA00010554"/>
    </source>
</evidence>
<comment type="similarity">
    <text evidence="1">Belongs to the UPF0166 family.</text>
</comment>
<dbReference type="AlphaFoldDB" id="A0A0W0X2A4"/>
<protein>
    <submittedName>
        <fullName evidence="2">Uncharacterized protein</fullName>
    </submittedName>
</protein>
<dbReference type="InterPro" id="IPR003793">
    <property type="entry name" value="UPF0166"/>
</dbReference>
<evidence type="ECO:0000313" key="3">
    <source>
        <dbReference type="Proteomes" id="UP000054858"/>
    </source>
</evidence>
<sequence length="96" mass="11181">MQVKIVRVYLSEESPLLKELFDYLHQQKIKGATVFRGVKGFGVSGKTRETSFLDLHFDLPMILEFFDIPARVDEILNHFNEKIETGRVLQWLAEVN</sequence>
<dbReference type="EMBL" id="LNYP01000024">
    <property type="protein sequence ID" value="KTD38699.1"/>
    <property type="molecule type" value="Genomic_DNA"/>
</dbReference>
<dbReference type="SUPFAM" id="SSF54913">
    <property type="entry name" value="GlnB-like"/>
    <property type="match status" value="1"/>
</dbReference>
<proteinExistence type="inferred from homology"/>
<comment type="caution">
    <text evidence="2">The sequence shown here is derived from an EMBL/GenBank/DDBJ whole genome shotgun (WGS) entry which is preliminary data.</text>
</comment>
<organism evidence="2 3">
    <name type="scientific">Legionella oakridgensis</name>
    <dbReference type="NCBI Taxonomy" id="29423"/>
    <lineage>
        <taxon>Bacteria</taxon>
        <taxon>Pseudomonadati</taxon>
        <taxon>Pseudomonadota</taxon>
        <taxon>Gammaproteobacteria</taxon>
        <taxon>Legionellales</taxon>
        <taxon>Legionellaceae</taxon>
        <taxon>Legionella</taxon>
    </lineage>
</organism>
<dbReference type="RefSeq" id="WP_035895365.1">
    <property type="nucleotide sequence ID" value="NZ_KV441803.1"/>
</dbReference>
<dbReference type="InterPro" id="IPR011322">
    <property type="entry name" value="N-reg_PII-like_a/b"/>
</dbReference>
<reference evidence="2 3" key="1">
    <citation type="submission" date="2015-11" db="EMBL/GenBank/DDBJ databases">
        <title>Genomic analysis of 38 Legionella species identifies large and diverse effector repertoires.</title>
        <authorList>
            <person name="Burstein D."/>
            <person name="Amaro F."/>
            <person name="Zusman T."/>
            <person name="Lifshitz Z."/>
            <person name="Cohen O."/>
            <person name="Gilbert J.A."/>
            <person name="Pupko T."/>
            <person name="Shuman H.A."/>
            <person name="Segal G."/>
        </authorList>
    </citation>
    <scope>NUCLEOTIDE SEQUENCE [LARGE SCALE GENOMIC DNA]</scope>
    <source>
        <strain evidence="2 3">Oak Ridge-10</strain>
    </source>
</reference>
<evidence type="ECO:0000313" key="2">
    <source>
        <dbReference type="EMBL" id="KTD38699.1"/>
    </source>
</evidence>
<name>A0A0W0X2A4_9GAMM</name>
<dbReference type="Pfam" id="PF02641">
    <property type="entry name" value="DUF190"/>
    <property type="match status" value="1"/>
</dbReference>
<dbReference type="InterPro" id="IPR015867">
    <property type="entry name" value="N-reg_PII/ATP_PRibTrfase_C"/>
</dbReference>
<dbReference type="PANTHER" id="PTHR35983:SF1">
    <property type="entry name" value="UPF0166 PROTEIN TM_0021"/>
    <property type="match status" value="1"/>
</dbReference>
<dbReference type="Proteomes" id="UP000054858">
    <property type="component" value="Unassembled WGS sequence"/>
</dbReference>
<accession>A0A0W0X2A4</accession>